<gene>
    <name evidence="3" type="ORF">RM590_12405</name>
</gene>
<accession>A0ABU2MQN8</accession>
<evidence type="ECO:0000313" key="4">
    <source>
        <dbReference type="Proteomes" id="UP001183246"/>
    </source>
</evidence>
<feature type="compositionally biased region" description="Low complexity" evidence="1">
    <location>
        <begin position="70"/>
        <end position="79"/>
    </location>
</feature>
<keyword evidence="4" id="KW-1185">Reference proteome</keyword>
<dbReference type="SUPFAM" id="SSF63829">
    <property type="entry name" value="Calcium-dependent phosphotriesterase"/>
    <property type="match status" value="1"/>
</dbReference>
<protein>
    <submittedName>
        <fullName evidence="3">PQQ-dependent sugar dehydrogenase</fullName>
    </submittedName>
</protein>
<dbReference type="Pfam" id="PF07995">
    <property type="entry name" value="GSDH"/>
    <property type="match status" value="1"/>
</dbReference>
<organism evidence="3 4">
    <name type="scientific">Streptomyces litchfieldiae</name>
    <dbReference type="NCBI Taxonomy" id="3075543"/>
    <lineage>
        <taxon>Bacteria</taxon>
        <taxon>Bacillati</taxon>
        <taxon>Actinomycetota</taxon>
        <taxon>Actinomycetes</taxon>
        <taxon>Kitasatosporales</taxon>
        <taxon>Streptomycetaceae</taxon>
        <taxon>Streptomyces</taxon>
    </lineage>
</organism>
<evidence type="ECO:0000259" key="2">
    <source>
        <dbReference type="Pfam" id="PF07995"/>
    </source>
</evidence>
<feature type="region of interest" description="Disordered" evidence="1">
    <location>
        <begin position="19"/>
        <end position="79"/>
    </location>
</feature>
<dbReference type="EMBL" id="JAVREL010000005">
    <property type="protein sequence ID" value="MDT0343409.1"/>
    <property type="molecule type" value="Genomic_DNA"/>
</dbReference>
<reference evidence="4" key="1">
    <citation type="submission" date="2023-07" db="EMBL/GenBank/DDBJ databases">
        <title>30 novel species of actinomycetes from the DSMZ collection.</title>
        <authorList>
            <person name="Nouioui I."/>
        </authorList>
    </citation>
    <scope>NUCLEOTIDE SEQUENCE [LARGE SCALE GENOMIC DNA]</scope>
    <source>
        <strain evidence="4">DSM 44938</strain>
    </source>
</reference>
<evidence type="ECO:0000313" key="3">
    <source>
        <dbReference type="EMBL" id="MDT0343409.1"/>
    </source>
</evidence>
<proteinExistence type="predicted"/>
<feature type="domain" description="Glucose/Sorbosone dehydrogenase" evidence="2">
    <location>
        <begin position="185"/>
        <end position="278"/>
    </location>
</feature>
<dbReference type="InterPro" id="IPR011042">
    <property type="entry name" value="6-blade_b-propeller_TolB-like"/>
</dbReference>
<comment type="caution">
    <text evidence="3">The sequence shown here is derived from an EMBL/GenBank/DDBJ whole genome shotgun (WGS) entry which is preliminary data.</text>
</comment>
<dbReference type="InterPro" id="IPR012938">
    <property type="entry name" value="Glc/Sorbosone_DH"/>
</dbReference>
<dbReference type="PROSITE" id="PS51257">
    <property type="entry name" value="PROKAR_LIPOPROTEIN"/>
    <property type="match status" value="1"/>
</dbReference>
<dbReference type="Proteomes" id="UP001183246">
    <property type="component" value="Unassembled WGS sequence"/>
</dbReference>
<dbReference type="Gene3D" id="2.120.10.30">
    <property type="entry name" value="TolB, C-terminal domain"/>
    <property type="match status" value="1"/>
</dbReference>
<evidence type="ECO:0000256" key="1">
    <source>
        <dbReference type="SAM" id="MobiDB-lite"/>
    </source>
</evidence>
<name>A0ABU2MQN8_9ACTN</name>
<dbReference type="RefSeq" id="WP_311704532.1">
    <property type="nucleotide sequence ID" value="NZ_JAVREL010000005.1"/>
</dbReference>
<sequence>MTRRVAAVAVLGVLAAGCQVGPAADRAEREADASTDGSPEEDLPGGNGSDDPARPGDPTEEPAPGPTPAPATGGATDTGTRIDGLGAACCVAALPDSEDMLVGSGDTISLLDADGDGSLTPLGQLPGELLGLAVPGRATGSYVSVYVFYAGPDGGQIASYPFFPNQDWAPWGESPTILLDEPVPLSGTGTRDGGALAFGPDGALYAGTGDAGDPAAAEDPESWNGKILRVDPNGSDPPVIHSTGPYTDIRGLAWDEDRMWAVDAGADGGARLFSVTPGGAPIEVEMTGAAEVTPAGLAASEGSLWLPAADSGELWRIPLNGSNGLVADPQSVLDLGEPRGILPTAGSSDLWALAGGSLRRLSVD</sequence>